<feature type="region of interest" description="Disordered" evidence="1">
    <location>
        <begin position="143"/>
        <end position="183"/>
    </location>
</feature>
<evidence type="ECO:0000313" key="4">
    <source>
        <dbReference type="Proteomes" id="UP000549394"/>
    </source>
</evidence>
<dbReference type="Proteomes" id="UP000549394">
    <property type="component" value="Unassembled WGS sequence"/>
</dbReference>
<dbReference type="PANTHER" id="PTHR13663:SF2">
    <property type="entry name" value="SIMILAR TO RIKEN CDNA 6430548M08"/>
    <property type="match status" value="1"/>
</dbReference>
<dbReference type="InterPro" id="IPR039872">
    <property type="entry name" value="KIAA0513"/>
</dbReference>
<feature type="region of interest" description="Disordered" evidence="1">
    <location>
        <begin position="43"/>
        <end position="90"/>
    </location>
</feature>
<proteinExistence type="predicted"/>
<evidence type="ECO:0000259" key="2">
    <source>
        <dbReference type="Pfam" id="PF12335"/>
    </source>
</evidence>
<reference evidence="3 4" key="1">
    <citation type="submission" date="2020-08" db="EMBL/GenBank/DDBJ databases">
        <authorList>
            <person name="Hejnol A."/>
        </authorList>
    </citation>
    <scope>NUCLEOTIDE SEQUENCE [LARGE SCALE GENOMIC DNA]</scope>
</reference>
<feature type="domain" description="SBF1/SBF2" evidence="2">
    <location>
        <begin position="196"/>
        <end position="346"/>
    </location>
</feature>
<dbReference type="OrthoDB" id="6268344at2759"/>
<keyword evidence="4" id="KW-1185">Reference proteome</keyword>
<dbReference type="Pfam" id="PF12335">
    <property type="entry name" value="SBF2"/>
    <property type="match status" value="1"/>
</dbReference>
<accession>A0A7I8VG77</accession>
<feature type="compositionally biased region" description="Low complexity" evidence="1">
    <location>
        <begin position="44"/>
        <end position="60"/>
    </location>
</feature>
<organism evidence="3 4">
    <name type="scientific">Dimorphilus gyrociliatus</name>
    <dbReference type="NCBI Taxonomy" id="2664684"/>
    <lineage>
        <taxon>Eukaryota</taxon>
        <taxon>Metazoa</taxon>
        <taxon>Spiralia</taxon>
        <taxon>Lophotrochozoa</taxon>
        <taxon>Annelida</taxon>
        <taxon>Polychaeta</taxon>
        <taxon>Polychaeta incertae sedis</taxon>
        <taxon>Dinophilidae</taxon>
        <taxon>Dimorphilus</taxon>
    </lineage>
</organism>
<feature type="compositionally biased region" description="Acidic residues" evidence="1">
    <location>
        <begin position="147"/>
        <end position="163"/>
    </location>
</feature>
<dbReference type="EMBL" id="CAJFCJ010000005">
    <property type="protein sequence ID" value="CAD5114399.1"/>
    <property type="molecule type" value="Genomic_DNA"/>
</dbReference>
<evidence type="ECO:0000256" key="1">
    <source>
        <dbReference type="SAM" id="MobiDB-lite"/>
    </source>
</evidence>
<evidence type="ECO:0000313" key="3">
    <source>
        <dbReference type="EMBL" id="CAD5114399.1"/>
    </source>
</evidence>
<protein>
    <submittedName>
        <fullName evidence="3">DgyrCDS3534</fullName>
    </submittedName>
</protein>
<sequence length="405" mass="46634">MAEGEKKSIRDTFSEGSSRLFGSVLSKKEGFVNGLSNFRQSIDSVGNSVSNSVNSVLGGLTNDGEQAEQSKSNQPLKKKPPVPRRPSQEVLEKIQEAKKGPKSYTRQQSIEQVQSQLRYHENLAQSIESQISHDRERHERLNRYAEEDSGDSDATEGCDDGDDAERRITSSDSVRSWSDGDDQYMDESSLEAKSYMKNFVDRIFNSSESLTQEDKAAFGNLCQESSGRIWFSRFVNEQRVDRMKVSEQIFYRLVQYFAIALFECNESEDYRPAKTLMNMCFTFYYEAQQPTGQVYKHYLYSYMKEQPIWRSLRFWNAAFFDAVQQERSRKPISSNDKDEGNADDKEYQENVVFGQLGTFTCNMRAFGLGKELCLEFLRKQSSTANLKEELIQMLKENCEQRSQSN</sequence>
<dbReference type="PANTHER" id="PTHR13663">
    <property type="entry name" value="SIMILAR TO RIKEN CDNA 6430548M08"/>
    <property type="match status" value="1"/>
</dbReference>
<feature type="compositionally biased region" description="Polar residues" evidence="1">
    <location>
        <begin position="63"/>
        <end position="74"/>
    </location>
</feature>
<gene>
    <name evidence="3" type="ORF">DGYR_LOCUS3245</name>
</gene>
<name>A0A7I8VG77_9ANNE</name>
<dbReference type="AlphaFoldDB" id="A0A7I8VG77"/>
<dbReference type="InterPro" id="IPR022096">
    <property type="entry name" value="SBF1/SBF2"/>
</dbReference>
<comment type="caution">
    <text evidence="3">The sequence shown here is derived from an EMBL/GenBank/DDBJ whole genome shotgun (WGS) entry which is preliminary data.</text>
</comment>